<dbReference type="Pfam" id="PF03009">
    <property type="entry name" value="GDPD"/>
    <property type="match status" value="1"/>
</dbReference>
<keyword evidence="3 7" id="KW-0732">Signal</keyword>
<evidence type="ECO:0000256" key="1">
    <source>
        <dbReference type="ARBA" id="ARBA00007277"/>
    </source>
</evidence>
<dbReference type="PANTHER" id="PTHR43620:SF7">
    <property type="entry name" value="GLYCEROPHOSPHODIESTER PHOSPHODIESTERASE GDPD5-RELATED"/>
    <property type="match status" value="1"/>
</dbReference>
<dbReference type="InterPro" id="IPR017946">
    <property type="entry name" value="PLC-like_Pdiesterase_TIM-brl"/>
</dbReference>
<dbReference type="EC" id="3.1.4.46" evidence="2"/>
<evidence type="ECO:0000256" key="6">
    <source>
        <dbReference type="ARBA" id="ARBA00047512"/>
    </source>
</evidence>
<dbReference type="Gene3D" id="3.20.20.190">
    <property type="entry name" value="Phosphatidylinositol (PI) phosphodiesterase"/>
    <property type="match status" value="1"/>
</dbReference>
<evidence type="ECO:0000259" key="8">
    <source>
        <dbReference type="PROSITE" id="PS51704"/>
    </source>
</evidence>
<evidence type="ECO:0000256" key="2">
    <source>
        <dbReference type="ARBA" id="ARBA00012247"/>
    </source>
</evidence>
<gene>
    <name evidence="9" type="ORF">ODALV1_LOCUS22033</name>
</gene>
<accession>A0ABP1RGX0</accession>
<dbReference type="EMBL" id="CAXLJM020000072">
    <property type="protein sequence ID" value="CAL8127979.1"/>
    <property type="molecule type" value="Genomic_DNA"/>
</dbReference>
<proteinExistence type="inferred from homology"/>
<evidence type="ECO:0000256" key="5">
    <source>
        <dbReference type="ARBA" id="ARBA00022801"/>
    </source>
</evidence>
<feature type="signal peptide" evidence="7">
    <location>
        <begin position="1"/>
        <end position="21"/>
    </location>
</feature>
<keyword evidence="10" id="KW-1185">Reference proteome</keyword>
<dbReference type="PANTHER" id="PTHR43620">
    <property type="entry name" value="GLYCEROPHOSPHORYL DIESTER PHOSPHODIESTERASE"/>
    <property type="match status" value="1"/>
</dbReference>
<evidence type="ECO:0000313" key="10">
    <source>
        <dbReference type="Proteomes" id="UP001642540"/>
    </source>
</evidence>
<comment type="similarity">
    <text evidence="1">Belongs to the glycerophosphoryl diester phosphodiesterase family.</text>
</comment>
<evidence type="ECO:0000313" key="9">
    <source>
        <dbReference type="EMBL" id="CAL8127979.1"/>
    </source>
</evidence>
<feature type="domain" description="GP-PDE" evidence="8">
    <location>
        <begin position="44"/>
        <end position="169"/>
    </location>
</feature>
<name>A0ABP1RGX0_9HEXA</name>
<evidence type="ECO:0000256" key="4">
    <source>
        <dbReference type="ARBA" id="ARBA00022798"/>
    </source>
</evidence>
<organism evidence="9 10">
    <name type="scientific">Orchesella dallaii</name>
    <dbReference type="NCBI Taxonomy" id="48710"/>
    <lineage>
        <taxon>Eukaryota</taxon>
        <taxon>Metazoa</taxon>
        <taxon>Ecdysozoa</taxon>
        <taxon>Arthropoda</taxon>
        <taxon>Hexapoda</taxon>
        <taxon>Collembola</taxon>
        <taxon>Entomobryomorpha</taxon>
        <taxon>Entomobryoidea</taxon>
        <taxon>Orchesellidae</taxon>
        <taxon>Orchesellinae</taxon>
        <taxon>Orchesella</taxon>
    </lineage>
</organism>
<dbReference type="InterPro" id="IPR030395">
    <property type="entry name" value="GP_PDE_dom"/>
</dbReference>
<comment type="caution">
    <text evidence="9">The sequence shown here is derived from an EMBL/GenBank/DDBJ whole genome shotgun (WGS) entry which is preliminary data.</text>
</comment>
<evidence type="ECO:0000256" key="7">
    <source>
        <dbReference type="SAM" id="SignalP"/>
    </source>
</evidence>
<reference evidence="9 10" key="1">
    <citation type="submission" date="2024-08" db="EMBL/GenBank/DDBJ databases">
        <authorList>
            <person name="Cucini C."/>
            <person name="Frati F."/>
        </authorList>
    </citation>
    <scope>NUCLEOTIDE SEQUENCE [LARGE SCALE GENOMIC DNA]</scope>
</reference>
<evidence type="ECO:0000256" key="3">
    <source>
        <dbReference type="ARBA" id="ARBA00022729"/>
    </source>
</evidence>
<keyword evidence="5" id="KW-0378">Hydrolase</keyword>
<keyword evidence="4" id="KW-0319">Glycerol metabolism</keyword>
<dbReference type="SUPFAM" id="SSF51695">
    <property type="entry name" value="PLC-like phosphodiesterases"/>
    <property type="match status" value="1"/>
</dbReference>
<protein>
    <recommendedName>
        <fullName evidence="2">glycerophosphodiester phosphodiesterase</fullName>
        <ecNumber evidence="2">3.1.4.46</ecNumber>
    </recommendedName>
</protein>
<comment type="catalytic activity">
    <reaction evidence="6">
        <text>a sn-glycero-3-phosphodiester + H2O = an alcohol + sn-glycerol 3-phosphate + H(+)</text>
        <dbReference type="Rhea" id="RHEA:12969"/>
        <dbReference type="ChEBI" id="CHEBI:15377"/>
        <dbReference type="ChEBI" id="CHEBI:15378"/>
        <dbReference type="ChEBI" id="CHEBI:30879"/>
        <dbReference type="ChEBI" id="CHEBI:57597"/>
        <dbReference type="ChEBI" id="CHEBI:83408"/>
        <dbReference type="EC" id="3.1.4.46"/>
    </reaction>
</comment>
<dbReference type="Proteomes" id="UP001642540">
    <property type="component" value="Unassembled WGS sequence"/>
</dbReference>
<dbReference type="PROSITE" id="PS51704">
    <property type="entry name" value="GP_PDE"/>
    <property type="match status" value="1"/>
</dbReference>
<sequence length="485" mass="55478">MGPQNTSFFNTLLFQLFAANAQVPEPITLFGTSTNDIAPEPEIPLLFGHRGDKINLPEHTIPAYEMAMASAIDYIEPDLVLTKDQVPVCFHDIFLHPGTDVKERPEFDHLKTTNRTIKLRDVTHYITSNWLVSNFTWAELKTLRVIQKAKGIRPKYFDRMFGIPSFDEFMEIAHRYTWKQQFIRNYDGRKRPIIGLMPELKHARYHDAIGGSQHYMVETIVKALEKWGYSRNEKAKPSRCLYNGTEIPCNPMLVQALDPVAVEYLRNTTTYQLLCLMDTANLRWLTYKGMAEMKGKTDWLCFLKSLLFTGTPAQIKRESLVDWNKTEIEELGGFIKPNKIVPYAKKLGFKVAVHTIYSSWEDSERGCAVRCTNETKEQEMHYFFKMGVNGFFVEGIEESIKIRQEYFGKKLISKWGMAGANSLFTVDSSAIACNFNWTAFTANISKGDNILAILQASILINAASALVKIRRIQSFNTVLELIGIM</sequence>
<feature type="chain" id="PRO_5046220134" description="glycerophosphodiester phosphodiesterase" evidence="7">
    <location>
        <begin position="22"/>
        <end position="485"/>
    </location>
</feature>